<evidence type="ECO:0000256" key="4">
    <source>
        <dbReference type="ARBA" id="ARBA00022741"/>
    </source>
</evidence>
<dbReference type="EMBL" id="JACKXD010000008">
    <property type="protein sequence ID" value="MBB6647881.1"/>
    <property type="molecule type" value="Genomic_DNA"/>
</dbReference>
<keyword evidence="7" id="KW-0472">Membrane</keyword>
<dbReference type="GO" id="GO:0005524">
    <property type="term" value="F:ATP binding"/>
    <property type="evidence" value="ECO:0007669"/>
    <property type="project" value="UniProtKB-KW"/>
</dbReference>
<dbReference type="InterPro" id="IPR036890">
    <property type="entry name" value="HATPase_C_sf"/>
</dbReference>
<comment type="caution">
    <text evidence="9">The sequence shown here is derived from an EMBL/GenBank/DDBJ whole genome shotgun (WGS) entry which is preliminary data.</text>
</comment>
<comment type="catalytic activity">
    <reaction evidence="1">
        <text>ATP + protein L-histidine = ADP + protein N-phospho-L-histidine.</text>
        <dbReference type="EC" id="2.7.13.3"/>
    </reaction>
</comment>
<dbReference type="PANTHER" id="PTHR44936">
    <property type="entry name" value="SENSOR PROTEIN CREC"/>
    <property type="match status" value="1"/>
</dbReference>
<proteinExistence type="predicted"/>
<keyword evidence="4" id="KW-0547">Nucleotide-binding</keyword>
<dbReference type="InterPro" id="IPR050980">
    <property type="entry name" value="2C_sensor_his_kinase"/>
</dbReference>
<reference evidence="9 10" key="1">
    <citation type="submission" date="2020-08" db="EMBL/GenBank/DDBJ databases">
        <authorList>
            <person name="Seo M.-J."/>
        </authorList>
    </citation>
    <scope>NUCLEOTIDE SEQUENCE [LARGE SCALE GENOMIC DNA]</scope>
    <source>
        <strain evidence="9 10">MBLA0160</strain>
    </source>
</reference>
<dbReference type="Proteomes" id="UP000546257">
    <property type="component" value="Unassembled WGS sequence"/>
</dbReference>
<sequence length="377" mass="39899">MNVTNEASARGGLIVILGVGAAFLSLHTFHAVGEGEDLRTLLLGILIPAGFALGILAGGIWLHRSGFDDAYIPRAAVWCVGGAVALAVMAVLTILYQHAEGVTVSDQLFVVVNAASGGGLVGLVVGVYETRQHTARAEVDQLTRHLTVLNRVLRHDIRNNANVIQGNAELLADCPTDPGERARIIKRQAADLVELGEHAKEIERLLHADDAEREVVGLAAQVEACCEQLSREYPGADIDASLPDDLPVLAHPLVSSALLNLIENAIEHNDTSTPRVEIDSTTTARGGAEFATVRIADDGPGIPDSELAALERGYETDLEHMSGLGLWLVNWIAIESGGDVWFEENDPTGTVACLRLPRAPAATAATPAVGRASAARR</sequence>
<keyword evidence="3" id="KW-0808">Transferase</keyword>
<dbReference type="SMART" id="SM00387">
    <property type="entry name" value="HATPase_c"/>
    <property type="match status" value="1"/>
</dbReference>
<dbReference type="Pfam" id="PF16926">
    <property type="entry name" value="HisKA_4TM"/>
    <property type="match status" value="1"/>
</dbReference>
<dbReference type="Gene3D" id="3.30.565.10">
    <property type="entry name" value="Histidine kinase-like ATPase, C-terminal domain"/>
    <property type="match status" value="1"/>
</dbReference>
<keyword evidence="10" id="KW-1185">Reference proteome</keyword>
<evidence type="ECO:0000313" key="10">
    <source>
        <dbReference type="Proteomes" id="UP000546257"/>
    </source>
</evidence>
<evidence type="ECO:0000256" key="1">
    <source>
        <dbReference type="ARBA" id="ARBA00000085"/>
    </source>
</evidence>
<keyword evidence="6" id="KW-0067">ATP-binding</keyword>
<keyword evidence="5" id="KW-0418">Kinase</keyword>
<evidence type="ECO:0000256" key="2">
    <source>
        <dbReference type="ARBA" id="ARBA00012438"/>
    </source>
</evidence>
<protein>
    <recommendedName>
        <fullName evidence="2">histidine kinase</fullName>
        <ecNumber evidence="2">2.7.13.3</ecNumber>
    </recommendedName>
</protein>
<feature type="transmembrane region" description="Helical" evidence="7">
    <location>
        <begin position="108"/>
        <end position="128"/>
    </location>
</feature>
<keyword evidence="7" id="KW-0812">Transmembrane</keyword>
<keyword evidence="7" id="KW-1133">Transmembrane helix</keyword>
<feature type="transmembrane region" description="Helical" evidence="7">
    <location>
        <begin position="75"/>
        <end position="96"/>
    </location>
</feature>
<evidence type="ECO:0000256" key="7">
    <source>
        <dbReference type="SAM" id="Phobius"/>
    </source>
</evidence>
<evidence type="ECO:0000256" key="5">
    <source>
        <dbReference type="ARBA" id="ARBA00022777"/>
    </source>
</evidence>
<evidence type="ECO:0000256" key="6">
    <source>
        <dbReference type="ARBA" id="ARBA00022840"/>
    </source>
</evidence>
<dbReference type="AlphaFoldDB" id="A0A7J9SQ77"/>
<evidence type="ECO:0000259" key="8">
    <source>
        <dbReference type="PROSITE" id="PS50109"/>
    </source>
</evidence>
<evidence type="ECO:0000313" key="9">
    <source>
        <dbReference type="EMBL" id="MBB6647881.1"/>
    </source>
</evidence>
<name>A0A7J9SQ77_9EURY</name>
<feature type="transmembrane region" description="Helical" evidence="7">
    <location>
        <begin position="12"/>
        <end position="29"/>
    </location>
</feature>
<dbReference type="InterPro" id="IPR005467">
    <property type="entry name" value="His_kinase_dom"/>
</dbReference>
<dbReference type="InterPro" id="IPR031623">
    <property type="entry name" value="HisKA_4TM"/>
</dbReference>
<dbReference type="SUPFAM" id="SSF55874">
    <property type="entry name" value="ATPase domain of HSP90 chaperone/DNA topoisomerase II/histidine kinase"/>
    <property type="match status" value="1"/>
</dbReference>
<dbReference type="PROSITE" id="PS50109">
    <property type="entry name" value="HIS_KIN"/>
    <property type="match status" value="1"/>
</dbReference>
<dbReference type="RefSeq" id="WP_185194254.1">
    <property type="nucleotide sequence ID" value="NZ_JACKXD010000008.1"/>
</dbReference>
<dbReference type="EC" id="2.7.13.3" evidence="2"/>
<organism evidence="9 10">
    <name type="scientific">Halobellus ruber</name>
    <dbReference type="NCBI Taxonomy" id="2761102"/>
    <lineage>
        <taxon>Archaea</taxon>
        <taxon>Methanobacteriati</taxon>
        <taxon>Methanobacteriota</taxon>
        <taxon>Stenosarchaea group</taxon>
        <taxon>Halobacteria</taxon>
        <taxon>Halobacteriales</taxon>
        <taxon>Haloferacaceae</taxon>
        <taxon>Halobellus</taxon>
    </lineage>
</organism>
<evidence type="ECO:0000256" key="3">
    <source>
        <dbReference type="ARBA" id="ARBA00022679"/>
    </source>
</evidence>
<accession>A0A7J9SQ77</accession>
<feature type="transmembrane region" description="Helical" evidence="7">
    <location>
        <begin position="41"/>
        <end position="63"/>
    </location>
</feature>
<dbReference type="CDD" id="cd00075">
    <property type="entry name" value="HATPase"/>
    <property type="match status" value="1"/>
</dbReference>
<gene>
    <name evidence="9" type="ORF">H5V44_16595</name>
</gene>
<dbReference type="GO" id="GO:0004673">
    <property type="term" value="F:protein histidine kinase activity"/>
    <property type="evidence" value="ECO:0007669"/>
    <property type="project" value="UniProtKB-EC"/>
</dbReference>
<dbReference type="Pfam" id="PF02518">
    <property type="entry name" value="HATPase_c"/>
    <property type="match status" value="1"/>
</dbReference>
<dbReference type="PANTHER" id="PTHR44936:SF10">
    <property type="entry name" value="SENSOR PROTEIN RSTB"/>
    <property type="match status" value="1"/>
</dbReference>
<dbReference type="InterPro" id="IPR003594">
    <property type="entry name" value="HATPase_dom"/>
</dbReference>
<feature type="domain" description="Histidine kinase" evidence="8">
    <location>
        <begin position="152"/>
        <end position="360"/>
    </location>
</feature>